<dbReference type="Pfam" id="PF00328">
    <property type="entry name" value="His_Phos_2"/>
    <property type="match status" value="1"/>
</dbReference>
<name>A0A0N4ZTF2_PARTI</name>
<keyword evidence="9" id="KW-1185">Reference proteome</keyword>
<evidence type="ECO:0000313" key="10">
    <source>
        <dbReference type="WBParaSite" id="PTRK_0001178100.1"/>
    </source>
</evidence>
<dbReference type="WBParaSite" id="PTRK_0001178100.1">
    <property type="protein sequence ID" value="PTRK_0001178100.1"/>
    <property type="gene ID" value="PTRK_0001178100"/>
</dbReference>
<dbReference type="GO" id="GO:0003993">
    <property type="term" value="F:acid phosphatase activity"/>
    <property type="evidence" value="ECO:0007669"/>
    <property type="project" value="UniProtKB-EC"/>
</dbReference>
<feature type="chain" id="PRO_5005892197" description="acid phosphatase" evidence="8">
    <location>
        <begin position="21"/>
        <end position="401"/>
    </location>
</feature>
<dbReference type="InterPro" id="IPR029033">
    <property type="entry name" value="His_PPase_superfam"/>
</dbReference>
<sequence length="401" mass="47276">MHKLWYIIFLFINILQISLESKKLILIQSVWRHGERIPTATYPNDPINQENWNLPFGSLTKKGILQHVIQGKKLRKRYIDELNFINKKYIPHEVEARSTIVDRCLQSAYANFCGLYSNDNKTILNDDDNLSCNLMFVPIKTDYFGSDKVWEEGKNCNVLKKLREQRMRMVVPHLEEKYKTFLEYISFHSGIPNMTIVDMVHLHNIISVQKHLNITQKSWLTKETFSQMQNLSSLLNSFYDGEEGFNVDRDKRIIRLHGGPLFKFIFDNFEKRILFKSSPTLYTNNNTYFKLNDFKHKLYFSFSAHDLNIFSILRLLGATNIIFRDSLFPDFSTMLVFELWQRDIFNYDIALLYSKNDKSELENVTRYIKGCGGGDYCKFDILKILIKDLLPTNVEKECSIE</sequence>
<evidence type="ECO:0000313" key="9">
    <source>
        <dbReference type="Proteomes" id="UP000038045"/>
    </source>
</evidence>
<dbReference type="Gene3D" id="3.40.50.1240">
    <property type="entry name" value="Phosphoglycerate mutase-like"/>
    <property type="match status" value="1"/>
</dbReference>
<comment type="similarity">
    <text evidence="2">Belongs to the histidine acid phosphatase family.</text>
</comment>
<proteinExistence type="inferred from homology"/>
<keyword evidence="5" id="KW-0378">Hydrolase</keyword>
<evidence type="ECO:0000256" key="2">
    <source>
        <dbReference type="ARBA" id="ARBA00005375"/>
    </source>
</evidence>
<evidence type="ECO:0000256" key="1">
    <source>
        <dbReference type="ARBA" id="ARBA00000032"/>
    </source>
</evidence>
<evidence type="ECO:0000256" key="6">
    <source>
        <dbReference type="ARBA" id="ARBA00023157"/>
    </source>
</evidence>
<dbReference type="InterPro" id="IPR033379">
    <property type="entry name" value="Acid_Pase_AS"/>
</dbReference>
<dbReference type="PROSITE" id="PS00616">
    <property type="entry name" value="HIS_ACID_PHOSPHAT_1"/>
    <property type="match status" value="1"/>
</dbReference>
<dbReference type="PANTHER" id="PTHR11567:SF211">
    <property type="entry name" value="PROSTATIC ACID PHOSPHATASE"/>
    <property type="match status" value="1"/>
</dbReference>
<organism evidence="9 10">
    <name type="scientific">Parastrongyloides trichosuri</name>
    <name type="common">Possum-specific nematode worm</name>
    <dbReference type="NCBI Taxonomy" id="131310"/>
    <lineage>
        <taxon>Eukaryota</taxon>
        <taxon>Metazoa</taxon>
        <taxon>Ecdysozoa</taxon>
        <taxon>Nematoda</taxon>
        <taxon>Chromadorea</taxon>
        <taxon>Rhabditida</taxon>
        <taxon>Tylenchina</taxon>
        <taxon>Panagrolaimomorpha</taxon>
        <taxon>Strongyloidoidea</taxon>
        <taxon>Strongyloididae</taxon>
        <taxon>Parastrongyloides</taxon>
    </lineage>
</organism>
<feature type="signal peptide" evidence="8">
    <location>
        <begin position="1"/>
        <end position="20"/>
    </location>
</feature>
<dbReference type="SUPFAM" id="SSF53254">
    <property type="entry name" value="Phosphoglycerate mutase-like"/>
    <property type="match status" value="1"/>
</dbReference>
<dbReference type="InterPro" id="IPR000560">
    <property type="entry name" value="His_Pase_clade-2"/>
</dbReference>
<evidence type="ECO:0000256" key="4">
    <source>
        <dbReference type="ARBA" id="ARBA00022729"/>
    </source>
</evidence>
<evidence type="ECO:0000256" key="3">
    <source>
        <dbReference type="ARBA" id="ARBA00012646"/>
    </source>
</evidence>
<evidence type="ECO:0000256" key="7">
    <source>
        <dbReference type="ARBA" id="ARBA00023180"/>
    </source>
</evidence>
<dbReference type="AlphaFoldDB" id="A0A0N4ZTF2"/>
<dbReference type="PANTHER" id="PTHR11567">
    <property type="entry name" value="ACID PHOSPHATASE-RELATED"/>
    <property type="match status" value="1"/>
</dbReference>
<evidence type="ECO:0000256" key="8">
    <source>
        <dbReference type="SAM" id="SignalP"/>
    </source>
</evidence>
<evidence type="ECO:0000256" key="5">
    <source>
        <dbReference type="ARBA" id="ARBA00022801"/>
    </source>
</evidence>
<reference evidence="10" key="1">
    <citation type="submission" date="2017-02" db="UniProtKB">
        <authorList>
            <consortium name="WormBaseParasite"/>
        </authorList>
    </citation>
    <scope>IDENTIFICATION</scope>
</reference>
<protein>
    <recommendedName>
        <fullName evidence="3">acid phosphatase</fullName>
        <ecNumber evidence="3">3.1.3.2</ecNumber>
    </recommendedName>
</protein>
<accession>A0A0N4ZTF2</accession>
<dbReference type="STRING" id="131310.A0A0N4ZTF2"/>
<keyword evidence="7" id="KW-0325">Glycoprotein</keyword>
<comment type="catalytic activity">
    <reaction evidence="1">
        <text>a phosphate monoester + H2O = an alcohol + phosphate</text>
        <dbReference type="Rhea" id="RHEA:15017"/>
        <dbReference type="ChEBI" id="CHEBI:15377"/>
        <dbReference type="ChEBI" id="CHEBI:30879"/>
        <dbReference type="ChEBI" id="CHEBI:43474"/>
        <dbReference type="ChEBI" id="CHEBI:67140"/>
        <dbReference type="EC" id="3.1.3.2"/>
    </reaction>
</comment>
<keyword evidence="4 8" id="KW-0732">Signal</keyword>
<dbReference type="EC" id="3.1.3.2" evidence="3"/>
<dbReference type="CDD" id="cd07061">
    <property type="entry name" value="HP_HAP_like"/>
    <property type="match status" value="1"/>
</dbReference>
<keyword evidence="6" id="KW-1015">Disulfide bond</keyword>
<dbReference type="InterPro" id="IPR050645">
    <property type="entry name" value="Histidine_acid_phosphatase"/>
</dbReference>
<dbReference type="Proteomes" id="UP000038045">
    <property type="component" value="Unplaced"/>
</dbReference>